<dbReference type="AlphaFoldDB" id="A0A5B9P2D7"/>
<evidence type="ECO:0000256" key="2">
    <source>
        <dbReference type="SAM" id="Phobius"/>
    </source>
</evidence>
<dbReference type="EMBL" id="CP042912">
    <property type="protein sequence ID" value="QEG20364.1"/>
    <property type="molecule type" value="Genomic_DNA"/>
</dbReference>
<organism evidence="3 4">
    <name type="scientific">Mariniblastus fucicola</name>
    <dbReference type="NCBI Taxonomy" id="980251"/>
    <lineage>
        <taxon>Bacteria</taxon>
        <taxon>Pseudomonadati</taxon>
        <taxon>Planctomycetota</taxon>
        <taxon>Planctomycetia</taxon>
        <taxon>Pirellulales</taxon>
        <taxon>Pirellulaceae</taxon>
        <taxon>Mariniblastus</taxon>
    </lineage>
</organism>
<evidence type="ECO:0000256" key="1">
    <source>
        <dbReference type="SAM" id="MobiDB-lite"/>
    </source>
</evidence>
<gene>
    <name evidence="3" type="ORF">MFFC18_02110</name>
</gene>
<keyword evidence="4" id="KW-1185">Reference proteome</keyword>
<dbReference type="STRING" id="980251.GCA_001642875_04619"/>
<evidence type="ECO:0000313" key="4">
    <source>
        <dbReference type="Proteomes" id="UP000322214"/>
    </source>
</evidence>
<dbReference type="Proteomes" id="UP000322214">
    <property type="component" value="Chromosome"/>
</dbReference>
<feature type="compositionally biased region" description="Polar residues" evidence="1">
    <location>
        <begin position="1"/>
        <end position="17"/>
    </location>
</feature>
<dbReference type="RefSeq" id="WP_075082608.1">
    <property type="nucleotide sequence ID" value="NZ_CP042912.1"/>
</dbReference>
<accession>A0A5B9P2D7</accession>
<feature type="transmembrane region" description="Helical" evidence="2">
    <location>
        <begin position="214"/>
        <end position="235"/>
    </location>
</feature>
<name>A0A5B9P2D7_9BACT</name>
<keyword evidence="2" id="KW-0812">Transmembrane</keyword>
<keyword evidence="2" id="KW-0472">Membrane</keyword>
<evidence type="ECO:0000313" key="3">
    <source>
        <dbReference type="EMBL" id="QEG20364.1"/>
    </source>
</evidence>
<keyword evidence="2" id="KW-1133">Transmembrane helix</keyword>
<dbReference type="KEGG" id="mff:MFFC18_02110"/>
<reference evidence="3 4" key="1">
    <citation type="submission" date="2019-08" db="EMBL/GenBank/DDBJ databases">
        <title>Deep-cultivation of Planctomycetes and their phenomic and genomic characterization uncovers novel biology.</title>
        <authorList>
            <person name="Wiegand S."/>
            <person name="Jogler M."/>
            <person name="Boedeker C."/>
            <person name="Pinto D."/>
            <person name="Vollmers J."/>
            <person name="Rivas-Marin E."/>
            <person name="Kohn T."/>
            <person name="Peeters S.H."/>
            <person name="Heuer A."/>
            <person name="Rast P."/>
            <person name="Oberbeckmann S."/>
            <person name="Bunk B."/>
            <person name="Jeske O."/>
            <person name="Meyerdierks A."/>
            <person name="Storesund J.E."/>
            <person name="Kallscheuer N."/>
            <person name="Luecker S."/>
            <person name="Lage O.M."/>
            <person name="Pohl T."/>
            <person name="Merkel B.J."/>
            <person name="Hornburger P."/>
            <person name="Mueller R.-W."/>
            <person name="Bruemmer F."/>
            <person name="Labrenz M."/>
            <person name="Spormann A.M."/>
            <person name="Op den Camp H."/>
            <person name="Overmann J."/>
            <person name="Amann R."/>
            <person name="Jetten M.S.M."/>
            <person name="Mascher T."/>
            <person name="Medema M.H."/>
            <person name="Devos D.P."/>
            <person name="Kaster A.-K."/>
            <person name="Ovreas L."/>
            <person name="Rohde M."/>
            <person name="Galperin M.Y."/>
            <person name="Jogler C."/>
        </authorList>
    </citation>
    <scope>NUCLEOTIDE SEQUENCE [LARGE SCALE GENOMIC DNA]</scope>
    <source>
        <strain evidence="3 4">FC18</strain>
    </source>
</reference>
<sequence length="900" mass="100035">MSQSDDNLQPPNSSEQNQGGGPRDSRLQTFLRQASAIIAAEKGLNNAAKAKLDDLAGRLHLPDELFEAGLLQLQDSNSPIGDLTDYEQAFLDFLVREFSQKPKGTVLSISIEEKAIKHAEDRFGISAHRAEQLFDYQAQESGIGRLSRTDAKDFGQQMILDLIGDQTTIDEKVSKRIFKIGKRWGWAREDVENLVKDRIADNEKVVRQQRRRPLILGLASLACIALIGLASYWLFENRESIFGKPKPKNDPVSVARTSEPVPDEGVSRTKLELAFPEFADSLSSEDSTTRIAAIEDVVDRMLTEETANDEQIQAVASWYYQETDSKVAGRFVQSLGAAMAVEPKSNRNGALESPYRAASLACAVLQSASEYEAENSKQRADSLHRVVSSRLDGAVEVADVDAEQVATSIAASQWNQLIQNSWQSPGRSSILIEALTTITKPYLTEGELQQFARRSVRTILLADRSQWQNMKSAIATAIESADEVQRIEWIELWLDDFGGGTGFREFAGPLLIDGSDRTTDSVVRVDESVLRAEVADWRNRRLRPALLRHQKIDETIDRLRPRFATVAESNATPDLIFQAASLANLCLEAKSITESGRAGDESAWSDVDLRLERLDSRLRDFVFLDAKESRPRVSSAGFDTTMRDRTIAAFGDLSEGNQAKRLAAIERLPGLVAKFESIPQPMASSLAKYLLSPIEPDEWLQAQRVVPEIANWHEVVLALADQLPESSASIDQVLTMYSVLTDGPWEEVVGETWKEDMSLSLLKLARDSLLADEAVDPDSSDSDWIRLEKFLQTAYYRRLSLLDPEAPGTNRSVIGNARQCVRAVAANSESVDRAIRLIEESTDNEIEEIVLLNQLLARSSNAKTPGGQSVGLQLFASELRLLQHWNQDRLLQLNGVIDEN</sequence>
<proteinExistence type="predicted"/>
<protein>
    <submittedName>
        <fullName evidence="3">Uncharacterized protein</fullName>
    </submittedName>
</protein>
<feature type="region of interest" description="Disordered" evidence="1">
    <location>
        <begin position="1"/>
        <end position="25"/>
    </location>
</feature>